<dbReference type="Gene3D" id="1.20.1500.10">
    <property type="entry name" value="YheA/YmcA-like"/>
    <property type="match status" value="1"/>
</dbReference>
<reference evidence="2" key="1">
    <citation type="submission" date="2016-10" db="EMBL/GenBank/DDBJ databases">
        <authorList>
            <person name="Varghese N."/>
            <person name="Submissions S."/>
        </authorList>
    </citation>
    <scope>NUCLEOTIDE SEQUENCE [LARGE SCALE GENOMIC DNA]</scope>
    <source>
        <strain evidence="2">DSM 13577</strain>
    </source>
</reference>
<proteinExistence type="predicted"/>
<dbReference type="RefSeq" id="WP_091349059.1">
    <property type="nucleotide sequence ID" value="NZ_FOIF01000006.1"/>
</dbReference>
<dbReference type="AlphaFoldDB" id="A0A1H9Z246"/>
<name>A0A1H9Z246_9FIRM</name>
<accession>A0A1H9Z246</accession>
<dbReference type="EMBL" id="FOIF01000006">
    <property type="protein sequence ID" value="SES75569.1"/>
    <property type="molecule type" value="Genomic_DNA"/>
</dbReference>
<organism evidence="1 2">
    <name type="scientific">Anaerobranca gottschalkii DSM 13577</name>
    <dbReference type="NCBI Taxonomy" id="1120990"/>
    <lineage>
        <taxon>Bacteria</taxon>
        <taxon>Bacillati</taxon>
        <taxon>Bacillota</taxon>
        <taxon>Clostridia</taxon>
        <taxon>Eubacteriales</taxon>
        <taxon>Proteinivoracaceae</taxon>
        <taxon>Anaerobranca</taxon>
    </lineage>
</organism>
<dbReference type="Pfam" id="PF06133">
    <property type="entry name" value="Com_YlbF"/>
    <property type="match status" value="1"/>
</dbReference>
<protein>
    <submittedName>
        <fullName evidence="1">Cell fate regulator YlbF, YheA/YmcA/DUF963 family (Controls sporulation, competence, biofilm development)</fullName>
    </submittedName>
</protein>
<dbReference type="SUPFAM" id="SSF158622">
    <property type="entry name" value="YheA/YmcA-like"/>
    <property type="match status" value="1"/>
</dbReference>
<gene>
    <name evidence="1" type="ORF">SAMN03080614_100622</name>
</gene>
<sequence>MNIYDKAYELAKSFKELPEYKEYQRLAEIIKKDVDTQEMLLDFRKKNYEIQKMQLAGKAADPKKVEEAKKLYEIIKLNKTANDFLAVEYRLGKIMLDLQRILGENIKMEFPVEDITH</sequence>
<evidence type="ECO:0000313" key="2">
    <source>
        <dbReference type="Proteomes" id="UP000243819"/>
    </source>
</evidence>
<dbReference type="InterPro" id="IPR023378">
    <property type="entry name" value="YheA/YmcA-like_dom_sf"/>
</dbReference>
<evidence type="ECO:0000313" key="1">
    <source>
        <dbReference type="EMBL" id="SES75569.1"/>
    </source>
</evidence>
<dbReference type="STRING" id="1120990.SAMN03080614_100622"/>
<keyword evidence="2" id="KW-1185">Reference proteome</keyword>
<dbReference type="Proteomes" id="UP000243819">
    <property type="component" value="Unassembled WGS sequence"/>
</dbReference>
<dbReference type="OrthoDB" id="9811402at2"/>
<dbReference type="InterPro" id="IPR010368">
    <property type="entry name" value="Com_YlbF"/>
</dbReference>